<dbReference type="RefSeq" id="WP_093321739.1">
    <property type="nucleotide sequence ID" value="NZ_FOAF01000001.1"/>
</dbReference>
<feature type="chain" id="PRO_5011737547" description="CcmD family protein" evidence="2">
    <location>
        <begin position="23"/>
        <end position="73"/>
    </location>
</feature>
<evidence type="ECO:0000313" key="4">
    <source>
        <dbReference type="Proteomes" id="UP000199421"/>
    </source>
</evidence>
<dbReference type="STRING" id="407022.SAMN05661044_01639"/>
<proteinExistence type="predicted"/>
<reference evidence="4" key="1">
    <citation type="submission" date="2016-10" db="EMBL/GenBank/DDBJ databases">
        <authorList>
            <person name="Varghese N."/>
            <person name="Submissions S."/>
        </authorList>
    </citation>
    <scope>NUCLEOTIDE SEQUENCE [LARGE SCALE GENOMIC DNA]</scope>
    <source>
        <strain evidence="4">DSM 18733</strain>
    </source>
</reference>
<feature type="transmembrane region" description="Helical" evidence="1">
    <location>
        <begin position="38"/>
        <end position="59"/>
    </location>
</feature>
<gene>
    <name evidence="3" type="ORF">SAMN05661044_01639</name>
</gene>
<evidence type="ECO:0000256" key="2">
    <source>
        <dbReference type="SAM" id="SignalP"/>
    </source>
</evidence>
<accession>A0A1H7LER8</accession>
<evidence type="ECO:0000313" key="3">
    <source>
        <dbReference type="EMBL" id="SEK97005.1"/>
    </source>
</evidence>
<evidence type="ECO:0008006" key="5">
    <source>
        <dbReference type="Google" id="ProtNLM"/>
    </source>
</evidence>
<evidence type="ECO:0000256" key="1">
    <source>
        <dbReference type="SAM" id="Phobius"/>
    </source>
</evidence>
<name>A0A1H7LER8_OLID1</name>
<keyword evidence="1" id="KW-0812">Transmembrane</keyword>
<keyword evidence="1" id="KW-0472">Membrane</keyword>
<protein>
    <recommendedName>
        <fullName evidence="5">CcmD family protein</fullName>
    </recommendedName>
</protein>
<keyword evidence="1" id="KW-1133">Transmembrane helix</keyword>
<feature type="signal peptide" evidence="2">
    <location>
        <begin position="1"/>
        <end position="22"/>
    </location>
</feature>
<keyword evidence="2" id="KW-0732">Signal</keyword>
<sequence>MKKLILLFLLGLTSFFHSFAQASGDVEMADVLRSSGKIYVVVAVVCVIFLGFIAYLFTIDRKISRLEKKEKRM</sequence>
<dbReference type="Pfam" id="PF20077">
    <property type="entry name" value="CcmD_alt"/>
    <property type="match status" value="1"/>
</dbReference>
<dbReference type="AlphaFoldDB" id="A0A1H7LER8"/>
<keyword evidence="4" id="KW-1185">Reference proteome</keyword>
<organism evidence="3 4">
    <name type="scientific">Olivibacter domesticus</name>
    <name type="common">Pseudosphingobacterium domesticum</name>
    <dbReference type="NCBI Taxonomy" id="407022"/>
    <lineage>
        <taxon>Bacteria</taxon>
        <taxon>Pseudomonadati</taxon>
        <taxon>Bacteroidota</taxon>
        <taxon>Sphingobacteriia</taxon>
        <taxon>Sphingobacteriales</taxon>
        <taxon>Sphingobacteriaceae</taxon>
        <taxon>Olivibacter</taxon>
    </lineage>
</organism>
<dbReference type="EMBL" id="FOAF01000001">
    <property type="protein sequence ID" value="SEK97005.1"/>
    <property type="molecule type" value="Genomic_DNA"/>
</dbReference>
<dbReference type="Proteomes" id="UP000199421">
    <property type="component" value="Unassembled WGS sequence"/>
</dbReference>